<gene>
    <name evidence="1" type="ORF">LQ318_09195</name>
</gene>
<dbReference type="EMBL" id="JAJNDC010000002">
    <property type="protein sequence ID" value="MCW9713077.1"/>
    <property type="molecule type" value="Genomic_DNA"/>
</dbReference>
<organism evidence="1 2">
    <name type="scientific">Fodinibius salicampi</name>
    <dbReference type="NCBI Taxonomy" id="1920655"/>
    <lineage>
        <taxon>Bacteria</taxon>
        <taxon>Pseudomonadati</taxon>
        <taxon>Balneolota</taxon>
        <taxon>Balneolia</taxon>
        <taxon>Balneolales</taxon>
        <taxon>Balneolaceae</taxon>
        <taxon>Fodinibius</taxon>
    </lineage>
</organism>
<evidence type="ECO:0000313" key="1">
    <source>
        <dbReference type="EMBL" id="MCW9713077.1"/>
    </source>
</evidence>
<proteinExistence type="predicted"/>
<accession>A0ABT3PYX8</accession>
<dbReference type="RefSeq" id="WP_265789532.1">
    <property type="nucleotide sequence ID" value="NZ_BAABRS010000002.1"/>
</dbReference>
<sequence length="69" mass="8514">MDMIKEAQLLDRDQAEQKDIEYWKSKSPEERLSILQELREQYITLFQKEEEYHEARKGLRRVCRIVERS</sequence>
<keyword evidence="2" id="KW-1185">Reference proteome</keyword>
<dbReference type="Proteomes" id="UP001207337">
    <property type="component" value="Unassembled WGS sequence"/>
</dbReference>
<comment type="caution">
    <text evidence="1">The sequence shown here is derived from an EMBL/GenBank/DDBJ whole genome shotgun (WGS) entry which is preliminary data.</text>
</comment>
<name>A0ABT3PYX8_9BACT</name>
<evidence type="ECO:0000313" key="2">
    <source>
        <dbReference type="Proteomes" id="UP001207337"/>
    </source>
</evidence>
<reference evidence="1 2" key="1">
    <citation type="submission" date="2021-11" db="EMBL/GenBank/DDBJ databases">
        <title>Aliifidinibius sp. nov., a new bacterium isolated from saline soil.</title>
        <authorList>
            <person name="Galisteo C."/>
            <person name="De La Haba R."/>
            <person name="Sanchez-Porro C."/>
            <person name="Ventosa A."/>
        </authorList>
    </citation>
    <scope>NUCLEOTIDE SEQUENCE [LARGE SCALE GENOMIC DNA]</scope>
    <source>
        <strain evidence="1 2">KACC 190600</strain>
    </source>
</reference>
<protein>
    <submittedName>
        <fullName evidence="1">Uncharacterized protein</fullName>
    </submittedName>
</protein>